<dbReference type="InterPro" id="IPR008928">
    <property type="entry name" value="6-hairpin_glycosidase_sf"/>
</dbReference>
<keyword evidence="2" id="KW-0413">Isomerase</keyword>
<protein>
    <submittedName>
        <fullName evidence="3">Uncharacterized protein</fullName>
    </submittedName>
</protein>
<proteinExistence type="inferred from homology"/>
<comment type="similarity">
    <text evidence="1">Belongs to the N-acylglucosamine 2-epimerase family.</text>
</comment>
<dbReference type="GO" id="GO:0016853">
    <property type="term" value="F:isomerase activity"/>
    <property type="evidence" value="ECO:0007669"/>
    <property type="project" value="UniProtKB-KW"/>
</dbReference>
<dbReference type="EMBL" id="LAZR01044099">
    <property type="protein sequence ID" value="KKL05478.1"/>
    <property type="molecule type" value="Genomic_DNA"/>
</dbReference>
<comment type="caution">
    <text evidence="3">The sequence shown here is derived from an EMBL/GenBank/DDBJ whole genome shotgun (WGS) entry which is preliminary data.</text>
</comment>
<reference evidence="3" key="1">
    <citation type="journal article" date="2015" name="Nature">
        <title>Complex archaea that bridge the gap between prokaryotes and eukaryotes.</title>
        <authorList>
            <person name="Spang A."/>
            <person name="Saw J.H."/>
            <person name="Jorgensen S.L."/>
            <person name="Zaremba-Niedzwiedzka K."/>
            <person name="Martijn J."/>
            <person name="Lind A.E."/>
            <person name="van Eijk R."/>
            <person name="Schleper C."/>
            <person name="Guy L."/>
            <person name="Ettema T.J."/>
        </authorList>
    </citation>
    <scope>NUCLEOTIDE SEQUENCE</scope>
</reference>
<gene>
    <name evidence="3" type="ORF">LCGC14_2605640</name>
</gene>
<dbReference type="GO" id="GO:0005975">
    <property type="term" value="P:carbohydrate metabolic process"/>
    <property type="evidence" value="ECO:0007669"/>
    <property type="project" value="InterPro"/>
</dbReference>
<dbReference type="SUPFAM" id="SSF48208">
    <property type="entry name" value="Six-hairpin glycosidases"/>
    <property type="match status" value="1"/>
</dbReference>
<evidence type="ECO:0000256" key="2">
    <source>
        <dbReference type="ARBA" id="ARBA00023235"/>
    </source>
</evidence>
<evidence type="ECO:0000313" key="3">
    <source>
        <dbReference type="EMBL" id="KKL05478.1"/>
    </source>
</evidence>
<dbReference type="Gene3D" id="1.50.10.10">
    <property type="match status" value="1"/>
</dbReference>
<sequence length="330" mass="35860">FPQAYPFYKTPSIEDIPLLLPEGVDRAHYLAYKGMAAAAHALGDQAKLDEAREWFARIDEDARAERIAGDQQPLDPSNAAVQKVPGRCSHGSKMLGMGAAALLLECTGDPSYRDVGLAYLDSVLSRHVNTDGRVAEVQPHDMWEFVDADGQPWVEPDGVRLSDPGHGTETVGFALKFLLACQRAGGDAAVEPDRLAGYYSALLPMLEQNFANGFAPSGFGIVKAYDLAARKPLRTDMPWWSLPETLRAAMGACLVGDPADRTRYVEIAAKCSNAFFGKFIRPDLHLMAYQTIGADGEVIATIPATPDADPGYHTGLSIIDYLDWMSELTN</sequence>
<feature type="non-terminal residue" evidence="3">
    <location>
        <position position="1"/>
    </location>
</feature>
<dbReference type="AlphaFoldDB" id="A0A0F9D056"/>
<dbReference type="InterPro" id="IPR012341">
    <property type="entry name" value="6hp_glycosidase-like_sf"/>
</dbReference>
<name>A0A0F9D056_9ZZZZ</name>
<dbReference type="InterPro" id="IPR010819">
    <property type="entry name" value="AGE/CE"/>
</dbReference>
<organism evidence="3">
    <name type="scientific">marine sediment metagenome</name>
    <dbReference type="NCBI Taxonomy" id="412755"/>
    <lineage>
        <taxon>unclassified sequences</taxon>
        <taxon>metagenomes</taxon>
        <taxon>ecological metagenomes</taxon>
    </lineage>
</organism>
<evidence type="ECO:0000256" key="1">
    <source>
        <dbReference type="ARBA" id="ARBA00008558"/>
    </source>
</evidence>
<dbReference type="Pfam" id="PF07221">
    <property type="entry name" value="GlcNAc_2-epim"/>
    <property type="match status" value="1"/>
</dbReference>
<accession>A0A0F9D056</accession>